<feature type="domain" description="DRBM" evidence="7">
    <location>
        <begin position="309"/>
        <end position="373"/>
    </location>
</feature>
<name>A0AAV5QXS8_9ASCO</name>
<proteinExistence type="predicted"/>
<dbReference type="PROSITE" id="PS50137">
    <property type="entry name" value="DS_RBD"/>
    <property type="match status" value="1"/>
</dbReference>
<keyword evidence="3" id="KW-0378">Hydrolase</keyword>
<dbReference type="SMART" id="SM00535">
    <property type="entry name" value="RIBOc"/>
    <property type="match status" value="1"/>
</dbReference>
<keyword evidence="10" id="KW-1185">Reference proteome</keyword>
<feature type="compositionally biased region" description="Basic and acidic residues" evidence="6">
    <location>
        <begin position="427"/>
        <end position="442"/>
    </location>
</feature>
<evidence type="ECO:0000256" key="6">
    <source>
        <dbReference type="SAM" id="MobiDB-lite"/>
    </source>
</evidence>
<dbReference type="PANTHER" id="PTHR11207:SF0">
    <property type="entry name" value="RIBONUCLEASE 3"/>
    <property type="match status" value="1"/>
</dbReference>
<feature type="region of interest" description="Disordered" evidence="6">
    <location>
        <begin position="381"/>
        <end position="450"/>
    </location>
</feature>
<gene>
    <name evidence="9" type="ORF">DASC09_062470</name>
</gene>
<dbReference type="InterPro" id="IPR040540">
    <property type="entry name" value="RNase_3_N"/>
</dbReference>
<accession>A0AAV5QXS8</accession>
<dbReference type="SMART" id="SM00358">
    <property type="entry name" value="DSRM"/>
    <property type="match status" value="1"/>
</dbReference>
<dbReference type="Gene3D" id="3.30.160.20">
    <property type="match status" value="1"/>
</dbReference>
<sequence>MTLETTTIHTIAHASSQISSALKQILDLTPNFEELQKIDKNPDTSNEIRGRINNGNFQLAVMLKSLYQKNKLPILNEILDPKLASRLSLDYIKRFDAKANSTLQTKASENVDPEKDVYKFIEKNSKHYPPSIPPIRNHSLEVKVFTHKSLSRADASQDEKISFTNERLEFQGDSVLNFIMTDIICEWFPSYDQGQLSSLRQSLIKNDRLVEWSKLYRLEKKLCTSKVLNINVSGDEMAKRYADVFEAYVGALWEENQSSSFHTIKQWLKMLAIPVIKNHLKTSGVPAVLNSANSQPLCQMSVTTVDQRNYVGELYSLVGYAANPPKYDIRRLSETHFVATVSISGEELGTGDARNTKLAKKAAAKDALENHKDLVQKYHDIRSKIPKNESIGSKLNEPQGDKPHNNSSKKSHGVGKKDAQAAKMKRGFNDLLKDSGDWDSKSQQKKSKHK</sequence>
<dbReference type="Proteomes" id="UP001360560">
    <property type="component" value="Unassembled WGS sequence"/>
</dbReference>
<keyword evidence="4 5" id="KW-0694">RNA-binding</keyword>
<dbReference type="Gene3D" id="1.10.1520.10">
    <property type="entry name" value="Ribonuclease III domain"/>
    <property type="match status" value="1"/>
</dbReference>
<dbReference type="RefSeq" id="XP_064855903.1">
    <property type="nucleotide sequence ID" value="XM_064999831.1"/>
</dbReference>
<dbReference type="CDD" id="cd00593">
    <property type="entry name" value="RIBOc"/>
    <property type="match status" value="1"/>
</dbReference>
<dbReference type="Pfam" id="PF18497">
    <property type="entry name" value="RNase_3_N"/>
    <property type="match status" value="1"/>
</dbReference>
<dbReference type="PROSITE" id="PS50142">
    <property type="entry name" value="RNASE_3_2"/>
    <property type="match status" value="1"/>
</dbReference>
<dbReference type="GO" id="GO:0003723">
    <property type="term" value="F:RNA binding"/>
    <property type="evidence" value="ECO:0007669"/>
    <property type="project" value="UniProtKB-UniRule"/>
</dbReference>
<evidence type="ECO:0000256" key="4">
    <source>
        <dbReference type="ARBA" id="ARBA00022884"/>
    </source>
</evidence>
<dbReference type="GO" id="GO:0004525">
    <property type="term" value="F:ribonuclease III activity"/>
    <property type="evidence" value="ECO:0007669"/>
    <property type="project" value="InterPro"/>
</dbReference>
<keyword evidence="1" id="KW-0540">Nuclease</keyword>
<evidence type="ECO:0000256" key="5">
    <source>
        <dbReference type="PROSITE-ProRule" id="PRU00266"/>
    </source>
</evidence>
<comment type="caution">
    <text evidence="9">The sequence shown here is derived from an EMBL/GenBank/DDBJ whole genome shotgun (WGS) entry which is preliminary data.</text>
</comment>
<organism evidence="9 10">
    <name type="scientific">Saccharomycopsis crataegensis</name>
    <dbReference type="NCBI Taxonomy" id="43959"/>
    <lineage>
        <taxon>Eukaryota</taxon>
        <taxon>Fungi</taxon>
        <taxon>Dikarya</taxon>
        <taxon>Ascomycota</taxon>
        <taxon>Saccharomycotina</taxon>
        <taxon>Saccharomycetes</taxon>
        <taxon>Saccharomycopsidaceae</taxon>
        <taxon>Saccharomycopsis</taxon>
    </lineage>
</organism>
<dbReference type="Pfam" id="PF00636">
    <property type="entry name" value="Ribonuclease_3"/>
    <property type="match status" value="1"/>
</dbReference>
<protein>
    <submittedName>
        <fullName evidence="9">Ribonuclease III</fullName>
    </submittedName>
</protein>
<dbReference type="Pfam" id="PF00035">
    <property type="entry name" value="dsrm"/>
    <property type="match status" value="1"/>
</dbReference>
<dbReference type="AlphaFoldDB" id="A0AAV5QXS8"/>
<dbReference type="GO" id="GO:0005654">
    <property type="term" value="C:nucleoplasm"/>
    <property type="evidence" value="ECO:0007669"/>
    <property type="project" value="TreeGrafter"/>
</dbReference>
<dbReference type="InterPro" id="IPR014720">
    <property type="entry name" value="dsRBD_dom"/>
</dbReference>
<evidence type="ECO:0000256" key="1">
    <source>
        <dbReference type="ARBA" id="ARBA00022722"/>
    </source>
</evidence>
<dbReference type="InterPro" id="IPR000999">
    <property type="entry name" value="RNase_III_dom"/>
</dbReference>
<dbReference type="GeneID" id="90076896"/>
<evidence type="ECO:0000259" key="8">
    <source>
        <dbReference type="PROSITE" id="PS50142"/>
    </source>
</evidence>
<dbReference type="GO" id="GO:0034475">
    <property type="term" value="P:U4 snRNA 3'-end processing"/>
    <property type="evidence" value="ECO:0007669"/>
    <property type="project" value="TreeGrafter"/>
</dbReference>
<dbReference type="EMBL" id="BTFZ01000020">
    <property type="protein sequence ID" value="GMM38908.1"/>
    <property type="molecule type" value="Genomic_DNA"/>
</dbReference>
<evidence type="ECO:0000313" key="9">
    <source>
        <dbReference type="EMBL" id="GMM38908.1"/>
    </source>
</evidence>
<keyword evidence="2" id="KW-0255">Endonuclease</keyword>
<dbReference type="GO" id="GO:0006364">
    <property type="term" value="P:rRNA processing"/>
    <property type="evidence" value="ECO:0007669"/>
    <property type="project" value="TreeGrafter"/>
</dbReference>
<dbReference type="InterPro" id="IPR036389">
    <property type="entry name" value="RNase_III_sf"/>
</dbReference>
<dbReference type="PANTHER" id="PTHR11207">
    <property type="entry name" value="RIBONUCLEASE III"/>
    <property type="match status" value="1"/>
</dbReference>
<evidence type="ECO:0000313" key="10">
    <source>
        <dbReference type="Proteomes" id="UP001360560"/>
    </source>
</evidence>
<evidence type="ECO:0000256" key="2">
    <source>
        <dbReference type="ARBA" id="ARBA00022759"/>
    </source>
</evidence>
<dbReference type="GO" id="GO:0006369">
    <property type="term" value="P:termination of RNA polymerase II transcription"/>
    <property type="evidence" value="ECO:0007669"/>
    <property type="project" value="TreeGrafter"/>
</dbReference>
<evidence type="ECO:0000259" key="7">
    <source>
        <dbReference type="PROSITE" id="PS50137"/>
    </source>
</evidence>
<feature type="domain" description="RNase III" evidence="8">
    <location>
        <begin position="117"/>
        <end position="257"/>
    </location>
</feature>
<dbReference type="SUPFAM" id="SSF54768">
    <property type="entry name" value="dsRNA-binding domain-like"/>
    <property type="match status" value="1"/>
</dbReference>
<reference evidence="9 10" key="1">
    <citation type="journal article" date="2023" name="Elife">
        <title>Identification of key yeast species and microbe-microbe interactions impacting larval growth of Drosophila in the wild.</title>
        <authorList>
            <person name="Mure A."/>
            <person name="Sugiura Y."/>
            <person name="Maeda R."/>
            <person name="Honda K."/>
            <person name="Sakurai N."/>
            <person name="Takahashi Y."/>
            <person name="Watada M."/>
            <person name="Katoh T."/>
            <person name="Gotoh A."/>
            <person name="Gotoh Y."/>
            <person name="Taniguchi I."/>
            <person name="Nakamura K."/>
            <person name="Hayashi T."/>
            <person name="Katayama T."/>
            <person name="Uemura T."/>
            <person name="Hattori Y."/>
        </authorList>
    </citation>
    <scope>NUCLEOTIDE SEQUENCE [LARGE SCALE GENOMIC DNA]</scope>
    <source>
        <strain evidence="9 10">SC-9</strain>
    </source>
</reference>
<evidence type="ECO:0000256" key="3">
    <source>
        <dbReference type="ARBA" id="ARBA00022801"/>
    </source>
</evidence>
<dbReference type="SUPFAM" id="SSF69065">
    <property type="entry name" value="RNase III domain-like"/>
    <property type="match status" value="1"/>
</dbReference>